<evidence type="ECO:0000313" key="10">
    <source>
        <dbReference type="EMBL" id="KAJ8747932.1"/>
    </source>
</evidence>
<evidence type="ECO:0000256" key="5">
    <source>
        <dbReference type="ARBA" id="ARBA00022840"/>
    </source>
</evidence>
<gene>
    <name evidence="10" type="ORF">K2173_013000</name>
</gene>
<feature type="domain" description="R13L1/DRL21-like LRR repeat region" evidence="9">
    <location>
        <begin position="671"/>
        <end position="794"/>
    </location>
</feature>
<dbReference type="Gene3D" id="3.80.10.10">
    <property type="entry name" value="Ribonuclease Inhibitor"/>
    <property type="match status" value="2"/>
</dbReference>
<dbReference type="InterPro" id="IPR041118">
    <property type="entry name" value="Rx_N"/>
</dbReference>
<dbReference type="GO" id="GO:0005524">
    <property type="term" value="F:ATP binding"/>
    <property type="evidence" value="ECO:0007669"/>
    <property type="project" value="UniProtKB-KW"/>
</dbReference>
<dbReference type="Pfam" id="PF00931">
    <property type="entry name" value="NB-ARC"/>
    <property type="match status" value="1"/>
</dbReference>
<keyword evidence="11" id="KW-1185">Reference proteome</keyword>
<dbReference type="Proteomes" id="UP001159364">
    <property type="component" value="Unassembled WGS sequence"/>
</dbReference>
<feature type="domain" description="Disease resistance protein winged helix" evidence="8">
    <location>
        <begin position="409"/>
        <end position="477"/>
    </location>
</feature>
<evidence type="ECO:0000259" key="7">
    <source>
        <dbReference type="Pfam" id="PF18052"/>
    </source>
</evidence>
<dbReference type="Pfam" id="PF13855">
    <property type="entry name" value="LRR_8"/>
    <property type="match status" value="1"/>
</dbReference>
<organism evidence="10 11">
    <name type="scientific">Erythroxylum novogranatense</name>
    <dbReference type="NCBI Taxonomy" id="1862640"/>
    <lineage>
        <taxon>Eukaryota</taxon>
        <taxon>Viridiplantae</taxon>
        <taxon>Streptophyta</taxon>
        <taxon>Embryophyta</taxon>
        <taxon>Tracheophyta</taxon>
        <taxon>Spermatophyta</taxon>
        <taxon>Magnoliopsida</taxon>
        <taxon>eudicotyledons</taxon>
        <taxon>Gunneridae</taxon>
        <taxon>Pentapetalae</taxon>
        <taxon>rosids</taxon>
        <taxon>fabids</taxon>
        <taxon>Malpighiales</taxon>
        <taxon>Erythroxylaceae</taxon>
        <taxon>Erythroxylum</taxon>
    </lineage>
</organism>
<dbReference type="PANTHER" id="PTHR36766:SF45">
    <property type="entry name" value="NB-ARC DOMAIN-CONTAINING PROTEIN"/>
    <property type="match status" value="1"/>
</dbReference>
<keyword evidence="3" id="KW-0547">Nucleotide-binding</keyword>
<dbReference type="GO" id="GO:0051707">
    <property type="term" value="P:response to other organism"/>
    <property type="evidence" value="ECO:0007669"/>
    <property type="project" value="UniProtKB-ARBA"/>
</dbReference>
<dbReference type="CDD" id="cd14798">
    <property type="entry name" value="RX-CC_like"/>
    <property type="match status" value="1"/>
</dbReference>
<evidence type="ECO:0000259" key="9">
    <source>
        <dbReference type="Pfam" id="PF25019"/>
    </source>
</evidence>
<dbReference type="GO" id="GO:0043531">
    <property type="term" value="F:ADP binding"/>
    <property type="evidence" value="ECO:0007669"/>
    <property type="project" value="InterPro"/>
</dbReference>
<dbReference type="PANTHER" id="PTHR36766">
    <property type="entry name" value="PLANT BROAD-SPECTRUM MILDEW RESISTANCE PROTEIN RPW8"/>
    <property type="match status" value="1"/>
</dbReference>
<dbReference type="Gene3D" id="1.20.5.4130">
    <property type="match status" value="1"/>
</dbReference>
<dbReference type="Pfam" id="PF25019">
    <property type="entry name" value="LRR_R13L1-DRL21"/>
    <property type="match status" value="1"/>
</dbReference>
<keyword evidence="4" id="KW-0611">Plant defense</keyword>
<evidence type="ECO:0000313" key="11">
    <source>
        <dbReference type="Proteomes" id="UP001159364"/>
    </source>
</evidence>
<keyword evidence="5" id="KW-0067">ATP-binding</keyword>
<evidence type="ECO:0000256" key="4">
    <source>
        <dbReference type="ARBA" id="ARBA00022821"/>
    </source>
</evidence>
<dbReference type="InterPro" id="IPR002182">
    <property type="entry name" value="NB-ARC"/>
</dbReference>
<dbReference type="FunFam" id="3.40.50.300:FF:001091">
    <property type="entry name" value="Probable disease resistance protein At1g61300"/>
    <property type="match status" value="1"/>
</dbReference>
<reference evidence="10 11" key="1">
    <citation type="submission" date="2021-09" db="EMBL/GenBank/DDBJ databases">
        <title>Genomic insights and catalytic innovation underlie evolution of tropane alkaloids biosynthesis.</title>
        <authorList>
            <person name="Wang Y.-J."/>
            <person name="Tian T."/>
            <person name="Huang J.-P."/>
            <person name="Huang S.-X."/>
        </authorList>
    </citation>
    <scope>NUCLEOTIDE SEQUENCE [LARGE SCALE GENOMIC DNA]</scope>
    <source>
        <strain evidence="10">KIB-2018</strain>
        <tissue evidence="10">Leaf</tissue>
    </source>
</reference>
<dbReference type="Pfam" id="PF23559">
    <property type="entry name" value="WHD_DRP"/>
    <property type="match status" value="1"/>
</dbReference>
<evidence type="ECO:0000256" key="2">
    <source>
        <dbReference type="ARBA" id="ARBA00022737"/>
    </source>
</evidence>
<dbReference type="AlphaFoldDB" id="A0AAV8S731"/>
<sequence>MVLSSMTEEVKLVSGVNDEVKKLVSIFKSIQALLDDAEEQQVKEVSVRNWLFNLKAVSYDMDDVLDEWKTWIQTSQLQHEPDPLKNKVLSFFRCNCFTTSDVGLRHVVGGRIREIKQRLDDIATDRVRYQLNSTDRSEKHVERYVTTSFIDTQEVKGREEEKDRVKSKIFSGASKLHIISLVGMGGIGKTTLAKLIYNDNDIQDHFEEKIWVCVSEPFDEMRIAKAILESLRGSSTHDFRELENILKEIRAILYKKRFLLVLDDVWNENPNKWKELKHSLTCGLLGSTILITTRKERVALLMGCNNESIHKIGFLNSEQCWSIIRQIAFVNGERDKLERIGKKIADKCKGLPLAATTLGGLLRFKKSMKEWSRVLESEGWESDDLLGPLKLSYYDLPLPLKQCFSYCSIFPKDSKIGKRELIGMWMAQGYLKGKEEDEDLEIIGETYFENLIARSLLQTLPKNRDTCMLHDMVSDLAQTFTKNECLIMEVLNDTDTIQNSLCAEVRHLTLALAQDVSVPVSVYDLNKLRTLIIRLFEIKSPSVVVLPLESVFYRLTRLRILDLHKCGIKEVPSSISKLVHLRWLDLSENYSLQKLPETLCDCYNLQTLTLVYCVNLEELPQGIGRLSNLMYLDMEGCRKIKYLPKGIGNLWRLKKLSDFILGVHENEASVADLEKLNNLRGTLSIRGLGNVRKIEETKAIQLKKKKNINRLKLNFHFDGDFRLEDEEELLETLEPHLDLEMLRIQKYNGKTMFPSWMMKLNLLRELWISICENLQELPPLGKLPFLEELYIGYMRVKRVGIEFMGIEEEDSPMVAFPKLKKLVFSELSEWEEWDDGWLTERIKKKITVMPYLRELSIWGCPRLNTLPYHLLSPTITNLERLNIKECCVLQQRIEEHKLSHIPQVIFKARRYLLKKR</sequence>
<dbReference type="InterPro" id="IPR038005">
    <property type="entry name" value="RX-like_CC"/>
</dbReference>
<dbReference type="Gene3D" id="3.40.50.300">
    <property type="entry name" value="P-loop containing nucleotide triphosphate hydrolases"/>
    <property type="match status" value="1"/>
</dbReference>
<dbReference type="InterPro" id="IPR056789">
    <property type="entry name" value="LRR_R13L1-DRL21"/>
</dbReference>
<name>A0AAV8S731_9ROSI</name>
<dbReference type="SUPFAM" id="SSF52540">
    <property type="entry name" value="P-loop containing nucleoside triphosphate hydrolases"/>
    <property type="match status" value="1"/>
</dbReference>
<dbReference type="FunFam" id="1.10.10.10:FF:000322">
    <property type="entry name" value="Probable disease resistance protein At1g63360"/>
    <property type="match status" value="1"/>
</dbReference>
<evidence type="ECO:0000256" key="1">
    <source>
        <dbReference type="ARBA" id="ARBA00022614"/>
    </source>
</evidence>
<keyword evidence="2" id="KW-0677">Repeat</keyword>
<evidence type="ECO:0000259" key="6">
    <source>
        <dbReference type="Pfam" id="PF00931"/>
    </source>
</evidence>
<proteinExistence type="predicted"/>
<dbReference type="PRINTS" id="PR00364">
    <property type="entry name" value="DISEASERSIST"/>
</dbReference>
<accession>A0AAV8S731</accession>
<feature type="domain" description="Disease resistance N-terminal" evidence="7">
    <location>
        <begin position="4"/>
        <end position="79"/>
    </location>
</feature>
<dbReference type="InterPro" id="IPR058922">
    <property type="entry name" value="WHD_DRP"/>
</dbReference>
<dbReference type="InterPro" id="IPR027417">
    <property type="entry name" value="P-loop_NTPase"/>
</dbReference>
<protein>
    <recommendedName>
        <fullName evidence="12">Disease resistance protein RGA3</fullName>
    </recommendedName>
</protein>
<dbReference type="GO" id="GO:0006952">
    <property type="term" value="P:defense response"/>
    <property type="evidence" value="ECO:0007669"/>
    <property type="project" value="UniProtKB-KW"/>
</dbReference>
<evidence type="ECO:0000256" key="3">
    <source>
        <dbReference type="ARBA" id="ARBA00022741"/>
    </source>
</evidence>
<keyword evidence="1" id="KW-0433">Leucine-rich repeat</keyword>
<dbReference type="InterPro" id="IPR032675">
    <property type="entry name" value="LRR_dom_sf"/>
</dbReference>
<dbReference type="EMBL" id="JAIWQS010000052">
    <property type="protein sequence ID" value="KAJ8747932.1"/>
    <property type="molecule type" value="Genomic_DNA"/>
</dbReference>
<dbReference type="InterPro" id="IPR001611">
    <property type="entry name" value="Leu-rich_rpt"/>
</dbReference>
<dbReference type="SUPFAM" id="SSF52058">
    <property type="entry name" value="L domain-like"/>
    <property type="match status" value="1"/>
</dbReference>
<dbReference type="InterPro" id="IPR042197">
    <property type="entry name" value="Apaf_helical"/>
</dbReference>
<dbReference type="Gene3D" id="1.10.8.430">
    <property type="entry name" value="Helical domain of apoptotic protease-activating factors"/>
    <property type="match status" value="1"/>
</dbReference>
<feature type="domain" description="NB-ARC" evidence="6">
    <location>
        <begin position="159"/>
        <end position="330"/>
    </location>
</feature>
<dbReference type="Gene3D" id="1.10.10.10">
    <property type="entry name" value="Winged helix-like DNA-binding domain superfamily/Winged helix DNA-binding domain"/>
    <property type="match status" value="1"/>
</dbReference>
<dbReference type="Pfam" id="PF18052">
    <property type="entry name" value="Rx_N"/>
    <property type="match status" value="1"/>
</dbReference>
<comment type="caution">
    <text evidence="10">The sequence shown here is derived from an EMBL/GenBank/DDBJ whole genome shotgun (WGS) entry which is preliminary data.</text>
</comment>
<evidence type="ECO:0008006" key="12">
    <source>
        <dbReference type="Google" id="ProtNLM"/>
    </source>
</evidence>
<dbReference type="InterPro" id="IPR036388">
    <property type="entry name" value="WH-like_DNA-bd_sf"/>
</dbReference>
<evidence type="ECO:0000259" key="8">
    <source>
        <dbReference type="Pfam" id="PF23559"/>
    </source>
</evidence>